<accession>A0ABQ4ZWM1</accession>
<sequence length="84" mass="9498">MEIDFVIVITDFKEVVVMGIEAMEAARDSEDDDEPQNDATCLMAIDSQEVHPKPSISSNNLDIHELQKENEELVKSNNDFMKSL</sequence>
<keyword evidence="2" id="KW-1185">Reference proteome</keyword>
<protein>
    <submittedName>
        <fullName evidence="1">Uncharacterized protein</fullName>
    </submittedName>
</protein>
<proteinExistence type="predicted"/>
<comment type="caution">
    <text evidence="1">The sequence shown here is derived from an EMBL/GenBank/DDBJ whole genome shotgun (WGS) entry which is preliminary data.</text>
</comment>
<reference evidence="1" key="1">
    <citation type="journal article" date="2022" name="Int. J. Mol. Sci.">
        <title>Draft Genome of Tanacetum Coccineum: Genomic Comparison of Closely Related Tanacetum-Family Plants.</title>
        <authorList>
            <person name="Yamashiro T."/>
            <person name="Shiraishi A."/>
            <person name="Nakayama K."/>
            <person name="Satake H."/>
        </authorList>
    </citation>
    <scope>NUCLEOTIDE SEQUENCE</scope>
</reference>
<gene>
    <name evidence="1" type="ORF">Tco_0800353</name>
</gene>
<name>A0ABQ4ZWM1_9ASTR</name>
<evidence type="ECO:0000313" key="2">
    <source>
        <dbReference type="Proteomes" id="UP001151760"/>
    </source>
</evidence>
<dbReference type="EMBL" id="BQNB010011653">
    <property type="protein sequence ID" value="GJS93385.1"/>
    <property type="molecule type" value="Genomic_DNA"/>
</dbReference>
<dbReference type="Proteomes" id="UP001151760">
    <property type="component" value="Unassembled WGS sequence"/>
</dbReference>
<organism evidence="1 2">
    <name type="scientific">Tanacetum coccineum</name>
    <dbReference type="NCBI Taxonomy" id="301880"/>
    <lineage>
        <taxon>Eukaryota</taxon>
        <taxon>Viridiplantae</taxon>
        <taxon>Streptophyta</taxon>
        <taxon>Embryophyta</taxon>
        <taxon>Tracheophyta</taxon>
        <taxon>Spermatophyta</taxon>
        <taxon>Magnoliopsida</taxon>
        <taxon>eudicotyledons</taxon>
        <taxon>Gunneridae</taxon>
        <taxon>Pentapetalae</taxon>
        <taxon>asterids</taxon>
        <taxon>campanulids</taxon>
        <taxon>Asterales</taxon>
        <taxon>Asteraceae</taxon>
        <taxon>Asteroideae</taxon>
        <taxon>Anthemideae</taxon>
        <taxon>Anthemidinae</taxon>
        <taxon>Tanacetum</taxon>
    </lineage>
</organism>
<reference evidence="1" key="2">
    <citation type="submission" date="2022-01" db="EMBL/GenBank/DDBJ databases">
        <authorList>
            <person name="Yamashiro T."/>
            <person name="Shiraishi A."/>
            <person name="Satake H."/>
            <person name="Nakayama K."/>
        </authorList>
    </citation>
    <scope>NUCLEOTIDE SEQUENCE</scope>
</reference>
<evidence type="ECO:0000313" key="1">
    <source>
        <dbReference type="EMBL" id="GJS93385.1"/>
    </source>
</evidence>